<feature type="transmembrane region" description="Helical" evidence="5">
    <location>
        <begin position="175"/>
        <end position="197"/>
    </location>
</feature>
<dbReference type="PIRSF" id="PIRSF036436">
    <property type="entry name" value="UCP036436"/>
    <property type="match status" value="1"/>
</dbReference>
<evidence type="ECO:0000256" key="3">
    <source>
        <dbReference type="ARBA" id="ARBA00022989"/>
    </source>
</evidence>
<dbReference type="RefSeq" id="XP_040725999.1">
    <property type="nucleotide sequence ID" value="XM_040866796.1"/>
</dbReference>
<comment type="caution">
    <text evidence="6">The sequence shown here is derived from an EMBL/GenBank/DDBJ whole genome shotgun (WGS) entry which is preliminary data.</text>
</comment>
<feature type="transmembrane region" description="Helical" evidence="5">
    <location>
        <begin position="292"/>
        <end position="313"/>
    </location>
</feature>
<comment type="subcellular location">
    <subcellularLocation>
        <location evidence="1">Membrane</location>
        <topology evidence="1">Multi-pass membrane protein</topology>
    </subcellularLocation>
</comment>
<dbReference type="InterPro" id="IPR007271">
    <property type="entry name" value="Nuc_sug_transpt"/>
</dbReference>
<evidence type="ECO:0000313" key="7">
    <source>
        <dbReference type="Proteomes" id="UP000193685"/>
    </source>
</evidence>
<feature type="transmembrane region" description="Helical" evidence="5">
    <location>
        <begin position="47"/>
        <end position="72"/>
    </location>
</feature>
<feature type="transmembrane region" description="Helical" evidence="5">
    <location>
        <begin position="6"/>
        <end position="26"/>
    </location>
</feature>
<accession>A0A1Y2FK03</accession>
<protein>
    <submittedName>
        <fullName evidence="6">Integral membrane protein</fullName>
    </submittedName>
</protein>
<evidence type="ECO:0000256" key="1">
    <source>
        <dbReference type="ARBA" id="ARBA00004141"/>
    </source>
</evidence>
<dbReference type="PANTHER" id="PTHR13146">
    <property type="match status" value="1"/>
</dbReference>
<feature type="transmembrane region" description="Helical" evidence="5">
    <location>
        <begin position="152"/>
        <end position="169"/>
    </location>
</feature>
<evidence type="ECO:0000256" key="4">
    <source>
        <dbReference type="ARBA" id="ARBA00023136"/>
    </source>
</evidence>
<dbReference type="EMBL" id="MCFI01000007">
    <property type="protein sequence ID" value="ORY83704.1"/>
    <property type="molecule type" value="Genomic_DNA"/>
</dbReference>
<feature type="transmembrane region" description="Helical" evidence="5">
    <location>
        <begin position="347"/>
        <end position="367"/>
    </location>
</feature>
<proteinExistence type="predicted"/>
<keyword evidence="2 5" id="KW-0812">Transmembrane</keyword>
<evidence type="ECO:0000256" key="2">
    <source>
        <dbReference type="ARBA" id="ARBA00022692"/>
    </source>
</evidence>
<reference evidence="6 7" key="1">
    <citation type="submission" date="2016-07" db="EMBL/GenBank/DDBJ databases">
        <title>Pervasive Adenine N6-methylation of Active Genes in Fungi.</title>
        <authorList>
            <consortium name="DOE Joint Genome Institute"/>
            <person name="Mondo S.J."/>
            <person name="Dannebaum R.O."/>
            <person name="Kuo R.C."/>
            <person name="Labutti K."/>
            <person name="Haridas S."/>
            <person name="Kuo A."/>
            <person name="Salamov A."/>
            <person name="Ahrendt S.R."/>
            <person name="Lipzen A."/>
            <person name="Sullivan W."/>
            <person name="Andreopoulos W.B."/>
            <person name="Clum A."/>
            <person name="Lindquist E."/>
            <person name="Daum C."/>
            <person name="Ramamoorthy G.K."/>
            <person name="Gryganskyi A."/>
            <person name="Culley D."/>
            <person name="Magnuson J.K."/>
            <person name="James T.Y."/>
            <person name="O'Malley M.A."/>
            <person name="Stajich J.E."/>
            <person name="Spatafora J.W."/>
            <person name="Visel A."/>
            <person name="Grigoriev I.V."/>
        </authorList>
    </citation>
    <scope>NUCLEOTIDE SEQUENCE [LARGE SCALE GENOMIC DNA]</scope>
    <source>
        <strain evidence="6 7">12-1054</strain>
    </source>
</reference>
<dbReference type="SUPFAM" id="SSF103481">
    <property type="entry name" value="Multidrug resistance efflux transporter EmrE"/>
    <property type="match status" value="1"/>
</dbReference>
<dbReference type="InterPro" id="IPR012404">
    <property type="entry name" value="UCP036436"/>
</dbReference>
<dbReference type="Pfam" id="PF04142">
    <property type="entry name" value="Nuc_sug_transp"/>
    <property type="match status" value="1"/>
</dbReference>
<gene>
    <name evidence="6" type="ORF">BCR37DRAFT_276368</name>
</gene>
<feature type="transmembrane region" description="Helical" evidence="5">
    <location>
        <begin position="249"/>
        <end position="267"/>
    </location>
</feature>
<feature type="transmembrane region" description="Helical" evidence="5">
    <location>
        <begin position="122"/>
        <end position="145"/>
    </location>
</feature>
<dbReference type="STRING" id="56484.A0A1Y2FK03"/>
<dbReference type="Proteomes" id="UP000193685">
    <property type="component" value="Unassembled WGS sequence"/>
</dbReference>
<dbReference type="OrthoDB" id="29773at2759"/>
<keyword evidence="4 5" id="KW-0472">Membrane</keyword>
<dbReference type="InterPro" id="IPR037185">
    <property type="entry name" value="EmrE-like"/>
</dbReference>
<sequence length="399" mass="43310">MAKATILVLVAGMLLTGCLNTLLLKYQGLSCNQVQRHGAFTGCASFPIWQSFFMFMGEALCLAVIGIVRIWLWARRDRGYVPIGVSPVPEDEEHDTDLADSVLLASMQQDSPNPPLEGLATLYLALPAFFDICGTTIMSVGLLLTTASTFQMLRGALVLFVGFFSVIFLKRRLLLHQWTALALVTAGVFLVGLSSLTGKHEKSSKPQHTLLGVLLITGAQVFSASQFVLEDYILSRYAVEPLKVAGFEGVFGVILTTTAMVIAYVFYGSSAGQDGTFDIGSGIITILEQRHIWLSFVLFAISIPSFNFFGLSVTKSVSATSRSTIDACRTLFIWAASLALGWESFKALQLLGFAVLVYATLLFNGVVEPPRFLLQKQDGAVGRGGLVVEVDASRRHISE</sequence>
<dbReference type="GeneID" id="63783395"/>
<dbReference type="GO" id="GO:0000139">
    <property type="term" value="C:Golgi membrane"/>
    <property type="evidence" value="ECO:0007669"/>
    <property type="project" value="InterPro"/>
</dbReference>
<organism evidence="6 7">
    <name type="scientific">Protomyces lactucae-debilis</name>
    <dbReference type="NCBI Taxonomy" id="2754530"/>
    <lineage>
        <taxon>Eukaryota</taxon>
        <taxon>Fungi</taxon>
        <taxon>Dikarya</taxon>
        <taxon>Ascomycota</taxon>
        <taxon>Taphrinomycotina</taxon>
        <taxon>Taphrinomycetes</taxon>
        <taxon>Taphrinales</taxon>
        <taxon>Protomycetaceae</taxon>
        <taxon>Protomyces</taxon>
    </lineage>
</organism>
<evidence type="ECO:0000256" key="5">
    <source>
        <dbReference type="SAM" id="Phobius"/>
    </source>
</evidence>
<name>A0A1Y2FK03_PROLT</name>
<feature type="transmembrane region" description="Helical" evidence="5">
    <location>
        <begin position="209"/>
        <end position="229"/>
    </location>
</feature>
<dbReference type="PANTHER" id="PTHR13146:SF0">
    <property type="entry name" value="SOLUTE CARRIER FAMILY 35 MEMBER F6"/>
    <property type="match status" value="1"/>
</dbReference>
<dbReference type="GO" id="GO:0015165">
    <property type="term" value="F:pyrimidine nucleotide-sugar transmembrane transporter activity"/>
    <property type="evidence" value="ECO:0007669"/>
    <property type="project" value="InterPro"/>
</dbReference>
<evidence type="ECO:0000313" key="6">
    <source>
        <dbReference type="EMBL" id="ORY83704.1"/>
    </source>
</evidence>
<dbReference type="OMA" id="RVEYDNQ"/>
<keyword evidence="7" id="KW-1185">Reference proteome</keyword>
<dbReference type="AlphaFoldDB" id="A0A1Y2FK03"/>
<dbReference type="PROSITE" id="PS51257">
    <property type="entry name" value="PROKAR_LIPOPROTEIN"/>
    <property type="match status" value="1"/>
</dbReference>
<keyword evidence="3 5" id="KW-1133">Transmembrane helix</keyword>